<comment type="caution">
    <text evidence="1">The sequence shown here is derived from an EMBL/GenBank/DDBJ whole genome shotgun (WGS) entry which is preliminary data.</text>
</comment>
<dbReference type="EMBL" id="BTGU01000081">
    <property type="protein sequence ID" value="GMN58775.1"/>
    <property type="molecule type" value="Genomic_DNA"/>
</dbReference>
<evidence type="ECO:0000313" key="1">
    <source>
        <dbReference type="EMBL" id="GMN58775.1"/>
    </source>
</evidence>
<sequence length="51" mass="6017">MASLLHVCVKSRRRLLVVNRNRVVDGSPSISDRNFEEWRLDQDFREKMIGS</sequence>
<dbReference type="Proteomes" id="UP001187192">
    <property type="component" value="Unassembled WGS sequence"/>
</dbReference>
<proteinExistence type="predicted"/>
<dbReference type="AlphaFoldDB" id="A0AA88J0D2"/>
<organism evidence="1 2">
    <name type="scientific">Ficus carica</name>
    <name type="common">Common fig</name>
    <dbReference type="NCBI Taxonomy" id="3494"/>
    <lineage>
        <taxon>Eukaryota</taxon>
        <taxon>Viridiplantae</taxon>
        <taxon>Streptophyta</taxon>
        <taxon>Embryophyta</taxon>
        <taxon>Tracheophyta</taxon>
        <taxon>Spermatophyta</taxon>
        <taxon>Magnoliopsida</taxon>
        <taxon>eudicotyledons</taxon>
        <taxon>Gunneridae</taxon>
        <taxon>Pentapetalae</taxon>
        <taxon>rosids</taxon>
        <taxon>fabids</taxon>
        <taxon>Rosales</taxon>
        <taxon>Moraceae</taxon>
        <taxon>Ficeae</taxon>
        <taxon>Ficus</taxon>
    </lineage>
</organism>
<gene>
    <name evidence="1" type="ORF">TIFTF001_027885</name>
</gene>
<reference evidence="1" key="1">
    <citation type="submission" date="2023-07" db="EMBL/GenBank/DDBJ databases">
        <title>draft genome sequence of fig (Ficus carica).</title>
        <authorList>
            <person name="Takahashi T."/>
            <person name="Nishimura K."/>
        </authorList>
    </citation>
    <scope>NUCLEOTIDE SEQUENCE</scope>
</reference>
<evidence type="ECO:0000313" key="2">
    <source>
        <dbReference type="Proteomes" id="UP001187192"/>
    </source>
</evidence>
<name>A0AA88J0D2_FICCA</name>
<accession>A0AA88J0D2</accession>
<protein>
    <submittedName>
        <fullName evidence="1">Uncharacterized protein</fullName>
    </submittedName>
</protein>
<keyword evidence="2" id="KW-1185">Reference proteome</keyword>